<sequence>MSATLSCLDISTSPDLKSLPGFNPGLLNRTTPDYRSSYDGR</sequence>
<dbReference type="AlphaFoldDB" id="A0A9N9HGT6"/>
<evidence type="ECO:0000256" key="1">
    <source>
        <dbReference type="SAM" id="MobiDB-lite"/>
    </source>
</evidence>
<name>A0A9N9HGT6_FUNMO</name>
<accession>A0A9N9HGT6</accession>
<feature type="region of interest" description="Disordered" evidence="1">
    <location>
        <begin position="1"/>
        <end position="41"/>
    </location>
</feature>
<proteinExistence type="predicted"/>
<protein>
    <submittedName>
        <fullName evidence="2">11656_t:CDS:1</fullName>
    </submittedName>
</protein>
<feature type="non-terminal residue" evidence="2">
    <location>
        <position position="41"/>
    </location>
</feature>
<feature type="compositionally biased region" description="Polar residues" evidence="1">
    <location>
        <begin position="1"/>
        <end position="15"/>
    </location>
</feature>
<evidence type="ECO:0000313" key="2">
    <source>
        <dbReference type="EMBL" id="CAG8689547.1"/>
    </source>
</evidence>
<dbReference type="EMBL" id="CAJVPP010007559">
    <property type="protein sequence ID" value="CAG8689547.1"/>
    <property type="molecule type" value="Genomic_DNA"/>
</dbReference>
<organism evidence="2 3">
    <name type="scientific">Funneliformis mosseae</name>
    <name type="common">Endomycorrhizal fungus</name>
    <name type="synonym">Glomus mosseae</name>
    <dbReference type="NCBI Taxonomy" id="27381"/>
    <lineage>
        <taxon>Eukaryota</taxon>
        <taxon>Fungi</taxon>
        <taxon>Fungi incertae sedis</taxon>
        <taxon>Mucoromycota</taxon>
        <taxon>Glomeromycotina</taxon>
        <taxon>Glomeromycetes</taxon>
        <taxon>Glomerales</taxon>
        <taxon>Glomeraceae</taxon>
        <taxon>Funneliformis</taxon>
    </lineage>
</organism>
<gene>
    <name evidence="2" type="ORF">FMOSSE_LOCUS13273</name>
</gene>
<reference evidence="2" key="1">
    <citation type="submission" date="2021-06" db="EMBL/GenBank/DDBJ databases">
        <authorList>
            <person name="Kallberg Y."/>
            <person name="Tangrot J."/>
            <person name="Rosling A."/>
        </authorList>
    </citation>
    <scope>NUCLEOTIDE SEQUENCE</scope>
    <source>
        <strain evidence="2">87-6 pot B 2015</strain>
    </source>
</reference>
<comment type="caution">
    <text evidence="2">The sequence shown here is derived from an EMBL/GenBank/DDBJ whole genome shotgun (WGS) entry which is preliminary data.</text>
</comment>
<dbReference type="Proteomes" id="UP000789375">
    <property type="component" value="Unassembled WGS sequence"/>
</dbReference>
<evidence type="ECO:0000313" key="3">
    <source>
        <dbReference type="Proteomes" id="UP000789375"/>
    </source>
</evidence>
<keyword evidence="3" id="KW-1185">Reference proteome</keyword>